<dbReference type="GO" id="GO:0003824">
    <property type="term" value="F:catalytic activity"/>
    <property type="evidence" value="ECO:0007669"/>
    <property type="project" value="InterPro"/>
</dbReference>
<feature type="region of interest" description="Disordered" evidence="1">
    <location>
        <begin position="220"/>
        <end position="242"/>
    </location>
</feature>
<protein>
    <recommendedName>
        <fullName evidence="4">CoA-transferase family III</fullName>
    </recommendedName>
</protein>
<organism evidence="2 3">
    <name type="scientific">Kocuria marina subsp. indica</name>
    <dbReference type="NCBI Taxonomy" id="1049583"/>
    <lineage>
        <taxon>Bacteria</taxon>
        <taxon>Bacillati</taxon>
        <taxon>Actinomycetota</taxon>
        <taxon>Actinomycetes</taxon>
        <taxon>Micrococcales</taxon>
        <taxon>Micrococcaceae</taxon>
        <taxon>Kocuria</taxon>
    </lineage>
</organism>
<dbReference type="PANTHER" id="PTHR48228">
    <property type="entry name" value="SUCCINYL-COA--D-CITRAMALATE COA-TRANSFERASE"/>
    <property type="match status" value="1"/>
</dbReference>
<gene>
    <name evidence="2" type="ORF">GKZ75_11375</name>
</gene>
<dbReference type="InterPro" id="IPR023606">
    <property type="entry name" value="CoA-Trfase_III_dom_1_sf"/>
</dbReference>
<proteinExistence type="predicted"/>
<dbReference type="AlphaFoldDB" id="A0A6N9R1L3"/>
<name>A0A6N9R1L3_9MICC</name>
<dbReference type="PANTHER" id="PTHR48228:SF4">
    <property type="entry name" value="BLR3030 PROTEIN"/>
    <property type="match status" value="1"/>
</dbReference>
<accession>A0A6N9R1L3</accession>
<dbReference type="InterPro" id="IPR003673">
    <property type="entry name" value="CoA-Trfase_fam_III"/>
</dbReference>
<evidence type="ECO:0008006" key="4">
    <source>
        <dbReference type="Google" id="ProtNLM"/>
    </source>
</evidence>
<dbReference type="InterPro" id="IPR050509">
    <property type="entry name" value="CoA-transferase_III"/>
</dbReference>
<dbReference type="Pfam" id="PF02515">
    <property type="entry name" value="CoA_transf_3"/>
    <property type="match status" value="1"/>
</dbReference>
<feature type="region of interest" description="Disordered" evidence="1">
    <location>
        <begin position="484"/>
        <end position="510"/>
    </location>
</feature>
<evidence type="ECO:0000313" key="2">
    <source>
        <dbReference type="EMBL" id="NDO78807.1"/>
    </source>
</evidence>
<evidence type="ECO:0000313" key="3">
    <source>
        <dbReference type="Proteomes" id="UP000471026"/>
    </source>
</evidence>
<comment type="caution">
    <text evidence="2">The sequence shown here is derived from an EMBL/GenBank/DDBJ whole genome shotgun (WGS) entry which is preliminary data.</text>
</comment>
<sequence length="510" mass="53326">MRSTASSRVNPAERARVLESWPTVPAPGGSGMQEILSVLDELLPCANEHAAAAVHGSGRYWSGPLDIQRLAVSGVGLAVAGTQHLARTMGHRDSVITARLPEVIAAFGSVSHLRLDGQPLPGFAPCSGFFPVADGWLRTHANYPHHRERLFRALDITHDDALAPALAQLTGEQAESRIVAEGGIAARVATEQQWRADAASTPGPWLELTPADTPVRLFDRAGSGASTRSSDSAGCPSGSAKGPFAAPQGMTSLTPLAGVRVVSLTRVIAGPTAAKFLAALGADVLRIDPPALPELLGQHLDTDPGVRCVSWDLTDPARADDLADALDAADVLLTGYRPGSLAGLGLDAASIRDRFTHLVHAELSAWEPHGPRGGQRGFDSIVQAATGIAHHYGARDERGRWRPGALPVQALDHTAGYGMAAAACALLSTGTAGHARVSLERTARVLLDARTTRTAPDTHLTAATLTVPTEHGMLEYVPSPVRVDGARPPAESPRCEHDGVRGPAAPVRTA</sequence>
<dbReference type="EMBL" id="WMHZ01000017">
    <property type="protein sequence ID" value="NDO78807.1"/>
    <property type="molecule type" value="Genomic_DNA"/>
</dbReference>
<dbReference type="SUPFAM" id="SSF89796">
    <property type="entry name" value="CoA-transferase family III (CaiB/BaiF)"/>
    <property type="match status" value="2"/>
</dbReference>
<reference evidence="2 3" key="1">
    <citation type="submission" date="2019-11" db="EMBL/GenBank/DDBJ databases">
        <title>Draft genome sequence of Kocuria indica DP-K7, a methyl red degrading Actinobacterium.</title>
        <authorList>
            <person name="Kumaran S."/>
            <person name="Tischler D."/>
            <person name="Ngo A.C.R."/>
            <person name="Schultes F."/>
        </authorList>
    </citation>
    <scope>NUCLEOTIDE SEQUENCE [LARGE SCALE GENOMIC DNA]</scope>
    <source>
        <strain evidence="2 3">DP-K7</strain>
    </source>
</reference>
<dbReference type="Gene3D" id="3.40.50.10540">
    <property type="entry name" value="Crotonobetainyl-coa:carnitine coa-transferase, domain 1"/>
    <property type="match status" value="1"/>
</dbReference>
<dbReference type="RefSeq" id="WP_162230111.1">
    <property type="nucleotide sequence ID" value="NZ_WMHZ01000017.1"/>
</dbReference>
<dbReference type="Proteomes" id="UP000471026">
    <property type="component" value="Unassembled WGS sequence"/>
</dbReference>
<evidence type="ECO:0000256" key="1">
    <source>
        <dbReference type="SAM" id="MobiDB-lite"/>
    </source>
</evidence>